<dbReference type="PANTHER" id="PTHR13359:SF2">
    <property type="entry name" value="LARGE RIBOSOMAL SUBUNIT PROTEIN ML40"/>
    <property type="match status" value="1"/>
</dbReference>
<organism evidence="11 12">
    <name type="scientific">Aquatica leii</name>
    <dbReference type="NCBI Taxonomy" id="1421715"/>
    <lineage>
        <taxon>Eukaryota</taxon>
        <taxon>Metazoa</taxon>
        <taxon>Ecdysozoa</taxon>
        <taxon>Arthropoda</taxon>
        <taxon>Hexapoda</taxon>
        <taxon>Insecta</taxon>
        <taxon>Pterygota</taxon>
        <taxon>Neoptera</taxon>
        <taxon>Endopterygota</taxon>
        <taxon>Coleoptera</taxon>
        <taxon>Polyphaga</taxon>
        <taxon>Elateriformia</taxon>
        <taxon>Elateroidea</taxon>
        <taxon>Lampyridae</taxon>
        <taxon>Luciolinae</taxon>
        <taxon>Aquatica</taxon>
    </lineage>
</organism>
<dbReference type="Proteomes" id="UP001353858">
    <property type="component" value="Unassembled WGS sequence"/>
</dbReference>
<evidence type="ECO:0000313" key="12">
    <source>
        <dbReference type="Proteomes" id="UP001353858"/>
    </source>
</evidence>
<evidence type="ECO:0000256" key="3">
    <source>
        <dbReference type="ARBA" id="ARBA00022946"/>
    </source>
</evidence>
<comment type="subcellular location">
    <subcellularLocation>
        <location evidence="1">Mitochondrion</location>
    </subcellularLocation>
</comment>
<dbReference type="AlphaFoldDB" id="A0AAN7SQZ5"/>
<keyword evidence="4" id="KW-0689">Ribosomal protein</keyword>
<evidence type="ECO:0000256" key="1">
    <source>
        <dbReference type="ARBA" id="ARBA00004173"/>
    </source>
</evidence>
<feature type="coiled-coil region" evidence="9">
    <location>
        <begin position="135"/>
        <end position="162"/>
    </location>
</feature>
<keyword evidence="5" id="KW-0496">Mitochondrion</keyword>
<dbReference type="GO" id="GO:0005762">
    <property type="term" value="C:mitochondrial large ribosomal subunit"/>
    <property type="evidence" value="ECO:0007669"/>
    <property type="project" value="InterPro"/>
</dbReference>
<evidence type="ECO:0000256" key="4">
    <source>
        <dbReference type="ARBA" id="ARBA00022980"/>
    </source>
</evidence>
<sequence length="195" mass="22972">MINIITSFSKLSLRTIPRNLITNTNSLIHTTPCLLGEPLKKKKRLDPAIIKAREERKKRKLEKQIRRLEKNARQLKPIEECEIPLSILDSQKQRQRTSVKLSRETLEQRVILEKQWAKYKHEQRLADIRLIDRIMFSQQKALDELRNESEELYQEAIQIEAMLLPITIEGPTETPSIDNYLSPDGDYQDVSKKWN</sequence>
<proteinExistence type="inferred from homology"/>
<evidence type="ECO:0000313" key="11">
    <source>
        <dbReference type="EMBL" id="KAK4885388.1"/>
    </source>
</evidence>
<name>A0AAN7SQZ5_9COLE</name>
<keyword evidence="12" id="KW-1185">Reference proteome</keyword>
<gene>
    <name evidence="11" type="ORF">RN001_001659</name>
</gene>
<evidence type="ECO:0000256" key="8">
    <source>
        <dbReference type="ARBA" id="ARBA00083752"/>
    </source>
</evidence>
<dbReference type="InterPro" id="IPR019192">
    <property type="entry name" value="Ribosomal_mL40"/>
</dbReference>
<dbReference type="Pfam" id="PF09812">
    <property type="entry name" value="MRP-L28"/>
    <property type="match status" value="1"/>
</dbReference>
<evidence type="ECO:0000256" key="10">
    <source>
        <dbReference type="SAM" id="MobiDB-lite"/>
    </source>
</evidence>
<evidence type="ECO:0000256" key="2">
    <source>
        <dbReference type="ARBA" id="ARBA00009360"/>
    </source>
</evidence>
<comment type="caution">
    <text evidence="11">The sequence shown here is derived from an EMBL/GenBank/DDBJ whole genome shotgun (WGS) entry which is preliminary data.</text>
</comment>
<accession>A0AAN7SQZ5</accession>
<feature type="coiled-coil region" evidence="9">
    <location>
        <begin position="51"/>
        <end position="78"/>
    </location>
</feature>
<keyword evidence="3" id="KW-0809">Transit peptide</keyword>
<comment type="similarity">
    <text evidence="2">Belongs to the mitochondrion-specific ribosomal protein mL40 family.</text>
</comment>
<keyword evidence="9" id="KW-0175">Coiled coil</keyword>
<dbReference type="EMBL" id="JARPUR010000001">
    <property type="protein sequence ID" value="KAK4885388.1"/>
    <property type="molecule type" value="Genomic_DNA"/>
</dbReference>
<keyword evidence="6" id="KW-0687">Ribonucleoprotein</keyword>
<feature type="region of interest" description="Disordered" evidence="10">
    <location>
        <begin position="174"/>
        <end position="195"/>
    </location>
</feature>
<protein>
    <recommendedName>
        <fullName evidence="7">Large ribosomal subunit protein mL40</fullName>
    </recommendedName>
    <alternativeName>
        <fullName evidence="8">39S ribosomal protein L40, mitochondrial</fullName>
    </alternativeName>
</protein>
<evidence type="ECO:0000256" key="6">
    <source>
        <dbReference type="ARBA" id="ARBA00023274"/>
    </source>
</evidence>
<evidence type="ECO:0000256" key="5">
    <source>
        <dbReference type="ARBA" id="ARBA00023128"/>
    </source>
</evidence>
<reference evidence="12" key="1">
    <citation type="submission" date="2023-01" db="EMBL/GenBank/DDBJ databases">
        <title>Key to firefly adult light organ development and bioluminescence: homeobox transcription factors regulate luciferase expression and transportation to peroxisome.</title>
        <authorList>
            <person name="Fu X."/>
        </authorList>
    </citation>
    <scope>NUCLEOTIDE SEQUENCE [LARGE SCALE GENOMIC DNA]</scope>
</reference>
<evidence type="ECO:0000256" key="7">
    <source>
        <dbReference type="ARBA" id="ARBA00035192"/>
    </source>
</evidence>
<evidence type="ECO:0000256" key="9">
    <source>
        <dbReference type="SAM" id="Coils"/>
    </source>
</evidence>
<dbReference type="PANTHER" id="PTHR13359">
    <property type="entry name" value="39S RIBOSOMAL PROTEIN L40, MITOCHONDRIAL"/>
    <property type="match status" value="1"/>
</dbReference>
<dbReference type="InterPro" id="IPR039145">
    <property type="entry name" value="Ribosomal_mL40_metazoa/plant"/>
</dbReference>
<dbReference type="FunFam" id="6.10.250.3440:FF:000001">
    <property type="entry name" value="Mitochondrial ribosomal protein L40"/>
    <property type="match status" value="1"/>
</dbReference>
<dbReference type="Gene3D" id="6.10.250.3440">
    <property type="match status" value="1"/>
</dbReference>